<sequence length="535" mass="58609">MVKSYLRYEPGLAFGVIASIDSKITYDPSGLHLLAPALDKLAAWNLKQGFASKTFSPSSRSSHALAVTSVAASPSSSSTSVTGFSSLSPLSWTSSSLLHNSDIFLLFQIASGHADGSIRLWDCKKATCEATLNGHKSAVTALRYNHLSSLLASGGKDCDVTDLVFLDSGKKLVTCSKDKFIRVWDLEMQHCIQIVTGHHSEVWSLDVDQKERFLVSGSADTELRFFWIRTNAEMVENESKWEILKQFGEIQRQNKDRVATLRFNKSGSLLACQVAGKSVEIYRVLDDVESMRKAKRRLHRKKEKVMAKAMVGDDENGGLVDSLSSQELQHPTVAVSDMFKLLQTLRASKKICSIAFCPNVPKVGLATLSLSLNNNMLETHLIDTDKISKLYSIELHGHRSDIRSVTLSSDNDLLMSTSHNAVKIWNPSTGVCLHTIESGYGLCSSFVPGNRYALVGTKSGALEILDVGSGSSIEVIEAHAGSIRSIVPIPDDNGSVSSCGFVTGSADHDVKFWEYQLLQKPVNVSFLDMQTIFYC</sequence>
<dbReference type="PANTHER" id="PTHR19853:SF0">
    <property type="entry name" value="WD REPEAT-CONTAINING PROTEIN 3"/>
    <property type="match status" value="1"/>
</dbReference>
<proteinExistence type="predicted"/>
<dbReference type="InterPro" id="IPR019775">
    <property type="entry name" value="WD40_repeat_CS"/>
</dbReference>
<dbReference type="SUPFAM" id="SSF50978">
    <property type="entry name" value="WD40 repeat-like"/>
    <property type="match status" value="1"/>
</dbReference>
<accession>A0A427A0P4</accession>
<dbReference type="GO" id="GO:0034388">
    <property type="term" value="C:Pwp2p-containing subcomplex of 90S preribosome"/>
    <property type="evidence" value="ECO:0007669"/>
    <property type="project" value="TreeGrafter"/>
</dbReference>
<evidence type="ECO:0000313" key="4">
    <source>
        <dbReference type="EMBL" id="RRT69786.1"/>
    </source>
</evidence>
<dbReference type="PROSITE" id="PS50294">
    <property type="entry name" value="WD_REPEATS_REGION"/>
    <property type="match status" value="1"/>
</dbReference>
<feature type="repeat" description="WD" evidence="3">
    <location>
        <begin position="195"/>
        <end position="236"/>
    </location>
</feature>
<dbReference type="Gene3D" id="2.130.10.10">
    <property type="entry name" value="YVTN repeat-like/Quinoprotein amine dehydrogenase"/>
    <property type="match status" value="4"/>
</dbReference>
<protein>
    <recommendedName>
        <fullName evidence="6">Anaphase-promoting complex subunit 4 WD40 domain-containing protein</fullName>
    </recommendedName>
</protein>
<dbReference type="Proteomes" id="UP000287651">
    <property type="component" value="Unassembled WGS sequence"/>
</dbReference>
<reference evidence="4 5" key="1">
    <citation type="journal article" date="2014" name="Agronomy (Basel)">
        <title>A Draft Genome Sequence for Ensete ventricosum, the Drought-Tolerant Tree Against Hunger.</title>
        <authorList>
            <person name="Harrison J."/>
            <person name="Moore K.A."/>
            <person name="Paszkiewicz K."/>
            <person name="Jones T."/>
            <person name="Grant M."/>
            <person name="Ambacheew D."/>
            <person name="Muzemil S."/>
            <person name="Studholme D.J."/>
        </authorList>
    </citation>
    <scope>NUCLEOTIDE SEQUENCE [LARGE SCALE GENOMIC DNA]</scope>
</reference>
<dbReference type="InterPro" id="IPR020472">
    <property type="entry name" value="WD40_PAC1"/>
</dbReference>
<evidence type="ECO:0000256" key="2">
    <source>
        <dbReference type="ARBA" id="ARBA00022737"/>
    </source>
</evidence>
<evidence type="ECO:0000313" key="5">
    <source>
        <dbReference type="Proteomes" id="UP000287651"/>
    </source>
</evidence>
<dbReference type="InterPro" id="IPR051570">
    <property type="entry name" value="TBC1_cilium_biogenesis"/>
</dbReference>
<comment type="caution">
    <text evidence="4">The sequence shown here is derived from an EMBL/GenBank/DDBJ whole genome shotgun (WGS) entry which is preliminary data.</text>
</comment>
<dbReference type="InterPro" id="IPR015943">
    <property type="entry name" value="WD40/YVTN_repeat-like_dom_sf"/>
</dbReference>
<dbReference type="PANTHER" id="PTHR19853">
    <property type="entry name" value="WD REPEAT CONTAINING PROTEIN 3 WDR3"/>
    <property type="match status" value="1"/>
</dbReference>
<dbReference type="Pfam" id="PF00400">
    <property type="entry name" value="WD40"/>
    <property type="match status" value="4"/>
</dbReference>
<keyword evidence="1 3" id="KW-0853">WD repeat</keyword>
<dbReference type="GO" id="GO:0030490">
    <property type="term" value="P:maturation of SSU-rRNA"/>
    <property type="evidence" value="ECO:0007669"/>
    <property type="project" value="TreeGrafter"/>
</dbReference>
<feature type="repeat" description="WD" evidence="3">
    <location>
        <begin position="153"/>
        <end position="194"/>
    </location>
</feature>
<name>A0A427A0P4_ENSVE</name>
<dbReference type="InterPro" id="IPR001680">
    <property type="entry name" value="WD40_rpt"/>
</dbReference>
<dbReference type="PRINTS" id="PR00320">
    <property type="entry name" value="GPROTEINBRPT"/>
</dbReference>
<evidence type="ECO:0000256" key="1">
    <source>
        <dbReference type="ARBA" id="ARBA00022574"/>
    </source>
</evidence>
<dbReference type="SMART" id="SM00320">
    <property type="entry name" value="WD40"/>
    <property type="match status" value="7"/>
</dbReference>
<dbReference type="EMBL" id="AMZH03004230">
    <property type="protein sequence ID" value="RRT69786.1"/>
    <property type="molecule type" value="Genomic_DNA"/>
</dbReference>
<evidence type="ECO:0008006" key="6">
    <source>
        <dbReference type="Google" id="ProtNLM"/>
    </source>
</evidence>
<feature type="repeat" description="WD" evidence="3">
    <location>
        <begin position="109"/>
        <end position="131"/>
    </location>
</feature>
<dbReference type="GO" id="GO:0032040">
    <property type="term" value="C:small-subunit processome"/>
    <property type="evidence" value="ECO:0007669"/>
    <property type="project" value="TreeGrafter"/>
</dbReference>
<dbReference type="GO" id="GO:0030515">
    <property type="term" value="F:snoRNA binding"/>
    <property type="evidence" value="ECO:0007669"/>
    <property type="project" value="TreeGrafter"/>
</dbReference>
<evidence type="ECO:0000256" key="3">
    <source>
        <dbReference type="PROSITE-ProRule" id="PRU00221"/>
    </source>
</evidence>
<feature type="repeat" description="WD" evidence="3">
    <location>
        <begin position="395"/>
        <end position="435"/>
    </location>
</feature>
<dbReference type="InterPro" id="IPR036322">
    <property type="entry name" value="WD40_repeat_dom_sf"/>
</dbReference>
<dbReference type="PROSITE" id="PS00678">
    <property type="entry name" value="WD_REPEATS_1"/>
    <property type="match status" value="1"/>
</dbReference>
<keyword evidence="2" id="KW-0677">Repeat</keyword>
<dbReference type="AlphaFoldDB" id="A0A427A0P4"/>
<organism evidence="4 5">
    <name type="scientific">Ensete ventricosum</name>
    <name type="common">Abyssinian banana</name>
    <name type="synonym">Musa ensete</name>
    <dbReference type="NCBI Taxonomy" id="4639"/>
    <lineage>
        <taxon>Eukaryota</taxon>
        <taxon>Viridiplantae</taxon>
        <taxon>Streptophyta</taxon>
        <taxon>Embryophyta</taxon>
        <taxon>Tracheophyta</taxon>
        <taxon>Spermatophyta</taxon>
        <taxon>Magnoliopsida</taxon>
        <taxon>Liliopsida</taxon>
        <taxon>Zingiberales</taxon>
        <taxon>Musaceae</taxon>
        <taxon>Ensete</taxon>
    </lineage>
</organism>
<dbReference type="PROSITE" id="PS50082">
    <property type="entry name" value="WD_REPEATS_2"/>
    <property type="match status" value="4"/>
</dbReference>
<gene>
    <name evidence="4" type="ORF">B296_00013075</name>
</gene>